<dbReference type="GO" id="GO:0009699">
    <property type="term" value="P:phenylpropanoid biosynthetic process"/>
    <property type="evidence" value="ECO:0007669"/>
    <property type="project" value="UniProtKB-ARBA"/>
</dbReference>
<dbReference type="EMBL" id="VIBQ01001004">
    <property type="protein sequence ID" value="KAC4480457.1"/>
    <property type="molecule type" value="Genomic_DNA"/>
</dbReference>
<dbReference type="Pfam" id="PF03018">
    <property type="entry name" value="Dirigent"/>
    <property type="match status" value="1"/>
</dbReference>
<feature type="chain" id="PRO_5033910968" description="Dirigent protein" evidence="4">
    <location>
        <begin position="22"/>
        <end position="174"/>
    </location>
</feature>
<comment type="function">
    <text evidence="4">Dirigent proteins impart stereoselectivity on the phenoxy radical-coupling reaction, yielding optically active lignans from two molecules of coniferyl alcohol in the biosynthesis of lignans, flavonolignans, and alkaloids and thus plays a central role in plant secondary metabolism.</text>
</comment>
<protein>
    <recommendedName>
        <fullName evidence="4">Dirigent protein</fullName>
    </recommendedName>
</protein>
<evidence type="ECO:0000256" key="1">
    <source>
        <dbReference type="ARBA" id="ARBA00010746"/>
    </source>
</evidence>
<evidence type="ECO:0000256" key="3">
    <source>
        <dbReference type="ARBA" id="ARBA00022525"/>
    </source>
</evidence>
<proteinExistence type="inferred from homology"/>
<dbReference type="PANTHER" id="PTHR21495">
    <property type="entry name" value="NUCLEOPORIN-RELATED"/>
    <property type="match status" value="1"/>
</dbReference>
<dbReference type="EMBL" id="CM017326">
    <property type="protein sequence ID" value="KAE8075681.1"/>
    <property type="molecule type" value="Genomic_DNA"/>
</dbReference>
<keyword evidence="4" id="KW-0052">Apoplast</keyword>
<gene>
    <name evidence="6" type="ORF">FH972_014375</name>
    <name evidence="5" type="ORF">FH972_027222</name>
</gene>
<accession>A0A5N6L6C3</accession>
<evidence type="ECO:0000313" key="6">
    <source>
        <dbReference type="EMBL" id="KAE8075681.1"/>
    </source>
</evidence>
<sequence>MALPNLLLVLVAATAIYLVKGTDLKETKLSLYLQDISAFGAANATAVPVAGIAGKAWRFTQFGTLYVTDDNITETPDRNSARVGQVQGMYVTAGLDGLNSHVWVSIVFTNEEYNGSTIQLQGISKQFEAVREVSVVAGTGKFRFARGYATFETYFVDIPTQYAVIRCNVTVQHY</sequence>
<comment type="similarity">
    <text evidence="1 4">Belongs to the plant dirigent protein family.</text>
</comment>
<keyword evidence="3 4" id="KW-0964">Secreted</keyword>
<evidence type="ECO:0000256" key="2">
    <source>
        <dbReference type="ARBA" id="ARBA00011738"/>
    </source>
</evidence>
<organism evidence="5 7">
    <name type="scientific">Carpinus fangiana</name>
    <dbReference type="NCBI Taxonomy" id="176857"/>
    <lineage>
        <taxon>Eukaryota</taxon>
        <taxon>Viridiplantae</taxon>
        <taxon>Streptophyta</taxon>
        <taxon>Embryophyta</taxon>
        <taxon>Tracheophyta</taxon>
        <taxon>Spermatophyta</taxon>
        <taxon>Magnoliopsida</taxon>
        <taxon>eudicotyledons</taxon>
        <taxon>Gunneridae</taxon>
        <taxon>Pentapetalae</taxon>
        <taxon>rosids</taxon>
        <taxon>fabids</taxon>
        <taxon>Fagales</taxon>
        <taxon>Betulaceae</taxon>
        <taxon>Carpinus</taxon>
    </lineage>
</organism>
<comment type="subunit">
    <text evidence="2 4">Homodimer.</text>
</comment>
<dbReference type="AlphaFoldDB" id="A0A5N6L6C3"/>
<keyword evidence="7" id="KW-1185">Reference proteome</keyword>
<dbReference type="InterPro" id="IPR044859">
    <property type="entry name" value="Allene_oxi_cyc_Dirigent"/>
</dbReference>
<evidence type="ECO:0000313" key="5">
    <source>
        <dbReference type="EMBL" id="KAC4480457.1"/>
    </source>
</evidence>
<dbReference type="OrthoDB" id="1925209at2759"/>
<dbReference type="InterPro" id="IPR004265">
    <property type="entry name" value="Dirigent"/>
</dbReference>
<evidence type="ECO:0000313" key="7">
    <source>
        <dbReference type="Proteomes" id="UP000327013"/>
    </source>
</evidence>
<dbReference type="Proteomes" id="UP000327013">
    <property type="component" value="Chromosome 6"/>
</dbReference>
<reference evidence="5 7" key="1">
    <citation type="submission" date="2019-06" db="EMBL/GenBank/DDBJ databases">
        <title>A chromosomal-level reference genome of Carpinus fangiana (Coryloideae, Betulaceae).</title>
        <authorList>
            <person name="Yang X."/>
            <person name="Wang Z."/>
            <person name="Zhang L."/>
            <person name="Hao G."/>
            <person name="Liu J."/>
            <person name="Yang Y."/>
        </authorList>
    </citation>
    <scope>NUCLEOTIDE SEQUENCE [LARGE SCALE GENOMIC DNA]</scope>
    <source>
        <strain evidence="5">Cfa_2016G</strain>
        <tissue evidence="5">Leaf</tissue>
    </source>
</reference>
<comment type="subcellular location">
    <subcellularLocation>
        <location evidence="4">Secreted</location>
        <location evidence="4">Extracellular space</location>
        <location evidence="4">Apoplast</location>
    </subcellularLocation>
</comment>
<feature type="signal peptide" evidence="4">
    <location>
        <begin position="1"/>
        <end position="21"/>
    </location>
</feature>
<name>A0A5N6L6C3_9ROSI</name>
<dbReference type="GO" id="GO:0048046">
    <property type="term" value="C:apoplast"/>
    <property type="evidence" value="ECO:0007669"/>
    <property type="project" value="UniProtKB-SubCell"/>
</dbReference>
<evidence type="ECO:0000256" key="4">
    <source>
        <dbReference type="RuleBase" id="RU363099"/>
    </source>
</evidence>
<keyword evidence="4" id="KW-0732">Signal</keyword>
<dbReference type="Gene3D" id="2.40.480.10">
    <property type="entry name" value="Allene oxide cyclase-like"/>
    <property type="match status" value="1"/>
</dbReference>